<dbReference type="RefSeq" id="WP_186878659.1">
    <property type="nucleotide sequence ID" value="NZ_JACOPN010000005.1"/>
</dbReference>
<dbReference type="AlphaFoldDB" id="A0A8J6J4I4"/>
<reference evidence="1" key="1">
    <citation type="submission" date="2020-08" db="EMBL/GenBank/DDBJ databases">
        <title>Genome public.</title>
        <authorList>
            <person name="Liu C."/>
            <person name="Sun Q."/>
        </authorList>
    </citation>
    <scope>NUCLEOTIDE SEQUENCE</scope>
    <source>
        <strain evidence="1">BX5</strain>
    </source>
</reference>
<keyword evidence="2" id="KW-1185">Reference proteome</keyword>
<name>A0A8J6J4I4_9FIRM</name>
<sequence length="184" mass="20212">MTDLISLARQNEFTHVAPVDLSAAVPLAEVRDMCTADRCGCFGKNWACPPHCGTVEQAARRLAQYHAGLLVQTTGALADPFDYDGMTALSRLHRRRFLNFARQARLVSPGCLPLSAGPCTLCARCTCPDKPCRRPRQRLSSMEAYGLFVSDVCIRSGLSYNYGPNTLTYTACVFYKKGLQNGII</sequence>
<dbReference type="Proteomes" id="UP000602260">
    <property type="component" value="Unassembled WGS sequence"/>
</dbReference>
<dbReference type="EMBL" id="JACOPN010000005">
    <property type="protein sequence ID" value="MBC5717426.1"/>
    <property type="molecule type" value="Genomic_DNA"/>
</dbReference>
<gene>
    <name evidence="1" type="ORF">H8S55_08855</name>
</gene>
<evidence type="ECO:0000313" key="1">
    <source>
        <dbReference type="EMBL" id="MBC5717426.1"/>
    </source>
</evidence>
<protein>
    <submittedName>
        <fullName evidence="1">DUF2284 domain-containing protein</fullName>
    </submittedName>
</protein>
<accession>A0A8J6J4I4</accession>
<dbReference type="Pfam" id="PF10050">
    <property type="entry name" value="DUF2284"/>
    <property type="match status" value="1"/>
</dbReference>
<comment type="caution">
    <text evidence="1">The sequence shown here is derived from an EMBL/GenBank/DDBJ whole genome shotgun (WGS) entry which is preliminary data.</text>
</comment>
<proteinExistence type="predicted"/>
<evidence type="ECO:0000313" key="2">
    <source>
        <dbReference type="Proteomes" id="UP000602260"/>
    </source>
</evidence>
<organism evidence="1 2">
    <name type="scientific">Flintibacter faecis</name>
    <dbReference type="NCBI Taxonomy" id="2763047"/>
    <lineage>
        <taxon>Bacteria</taxon>
        <taxon>Bacillati</taxon>
        <taxon>Bacillota</taxon>
        <taxon>Clostridia</taxon>
        <taxon>Eubacteriales</taxon>
        <taxon>Flintibacter</taxon>
    </lineage>
</organism>
<dbReference type="InterPro" id="IPR019271">
    <property type="entry name" value="DUF2284_metal-binding"/>
</dbReference>